<evidence type="ECO:0000313" key="7">
    <source>
        <dbReference type="Proteomes" id="UP001175261"/>
    </source>
</evidence>
<evidence type="ECO:0008006" key="8">
    <source>
        <dbReference type="Google" id="ProtNLM"/>
    </source>
</evidence>
<sequence>MPTTIVLPDNYGLVLGVAVSSLFVNFFHVMKVVNLRQKFGIKGPAVTAGPEHLKKNPESKVFDCAFRAHANYTENLPSFLTSLAITGLRYPTLSAVAGGIWILGRIIYLYGYINTGNSAVKSRAPGFIIAAYTQLVLMCSAAYAAYTFIF</sequence>
<keyword evidence="4 5" id="KW-0472">Membrane</keyword>
<name>A0AA39GTC0_SARSR</name>
<protein>
    <recommendedName>
        <fullName evidence="8">Microsomal glutathione S-transferase 3</fullName>
    </recommendedName>
</protein>
<feature type="transmembrane region" description="Helical" evidence="5">
    <location>
        <begin position="12"/>
        <end position="33"/>
    </location>
</feature>
<organism evidence="6 7">
    <name type="scientific">Sarocladium strictum</name>
    <name type="common">Black bundle disease fungus</name>
    <name type="synonym">Acremonium strictum</name>
    <dbReference type="NCBI Taxonomy" id="5046"/>
    <lineage>
        <taxon>Eukaryota</taxon>
        <taxon>Fungi</taxon>
        <taxon>Dikarya</taxon>
        <taxon>Ascomycota</taxon>
        <taxon>Pezizomycotina</taxon>
        <taxon>Sordariomycetes</taxon>
        <taxon>Hypocreomycetidae</taxon>
        <taxon>Hypocreales</taxon>
        <taxon>Sarocladiaceae</taxon>
        <taxon>Sarocladium</taxon>
    </lineage>
</organism>
<evidence type="ECO:0000256" key="4">
    <source>
        <dbReference type="ARBA" id="ARBA00023136"/>
    </source>
</evidence>
<dbReference type="GO" id="GO:0016020">
    <property type="term" value="C:membrane"/>
    <property type="evidence" value="ECO:0007669"/>
    <property type="project" value="UniProtKB-SubCell"/>
</dbReference>
<dbReference type="InterPro" id="IPR023352">
    <property type="entry name" value="MAPEG-like_dom_sf"/>
</dbReference>
<dbReference type="Proteomes" id="UP001175261">
    <property type="component" value="Unassembled WGS sequence"/>
</dbReference>
<feature type="transmembrane region" description="Helical" evidence="5">
    <location>
        <begin position="125"/>
        <end position="149"/>
    </location>
</feature>
<dbReference type="GO" id="GO:0005635">
    <property type="term" value="C:nuclear envelope"/>
    <property type="evidence" value="ECO:0007669"/>
    <property type="project" value="TreeGrafter"/>
</dbReference>
<dbReference type="GO" id="GO:0004364">
    <property type="term" value="F:glutathione transferase activity"/>
    <property type="evidence" value="ECO:0007669"/>
    <property type="project" value="TreeGrafter"/>
</dbReference>
<dbReference type="SUPFAM" id="SSF161084">
    <property type="entry name" value="MAPEG domain-like"/>
    <property type="match status" value="1"/>
</dbReference>
<reference evidence="6" key="1">
    <citation type="submission" date="2022-10" db="EMBL/GenBank/DDBJ databases">
        <title>Determination and structural analysis of whole genome sequence of Sarocladium strictum F4-1.</title>
        <authorList>
            <person name="Hu L."/>
            <person name="Jiang Y."/>
        </authorList>
    </citation>
    <scope>NUCLEOTIDE SEQUENCE</scope>
    <source>
        <strain evidence="6">F4-1</strain>
    </source>
</reference>
<dbReference type="GO" id="GO:0004602">
    <property type="term" value="F:glutathione peroxidase activity"/>
    <property type="evidence" value="ECO:0007669"/>
    <property type="project" value="TreeGrafter"/>
</dbReference>
<comment type="caution">
    <text evidence="6">The sequence shown here is derived from an EMBL/GenBank/DDBJ whole genome shotgun (WGS) entry which is preliminary data.</text>
</comment>
<gene>
    <name evidence="6" type="ORF">NLU13_1637</name>
</gene>
<dbReference type="InterPro" id="IPR050997">
    <property type="entry name" value="MAPEG"/>
</dbReference>
<dbReference type="InterPro" id="IPR001129">
    <property type="entry name" value="Membr-assoc_MAPEG"/>
</dbReference>
<evidence type="ECO:0000256" key="2">
    <source>
        <dbReference type="ARBA" id="ARBA00022692"/>
    </source>
</evidence>
<keyword evidence="7" id="KW-1185">Reference proteome</keyword>
<accession>A0AA39GTC0</accession>
<dbReference type="PANTHER" id="PTHR10250:SF26">
    <property type="entry name" value="GLUTATHIONE S-TRANSFERASE 3, MITOCHONDRIAL"/>
    <property type="match status" value="1"/>
</dbReference>
<comment type="subcellular location">
    <subcellularLocation>
        <location evidence="1">Membrane</location>
        <topology evidence="1">Multi-pass membrane protein</topology>
    </subcellularLocation>
</comment>
<evidence type="ECO:0000313" key="6">
    <source>
        <dbReference type="EMBL" id="KAK0392139.1"/>
    </source>
</evidence>
<proteinExistence type="predicted"/>
<evidence type="ECO:0000256" key="5">
    <source>
        <dbReference type="SAM" id="Phobius"/>
    </source>
</evidence>
<dbReference type="Gene3D" id="1.20.120.550">
    <property type="entry name" value="Membrane associated eicosanoid/glutathione metabolism-like domain"/>
    <property type="match status" value="1"/>
</dbReference>
<feature type="transmembrane region" description="Helical" evidence="5">
    <location>
        <begin position="93"/>
        <end position="113"/>
    </location>
</feature>
<keyword evidence="3 5" id="KW-1133">Transmembrane helix</keyword>
<evidence type="ECO:0000256" key="1">
    <source>
        <dbReference type="ARBA" id="ARBA00004141"/>
    </source>
</evidence>
<dbReference type="Pfam" id="PF01124">
    <property type="entry name" value="MAPEG"/>
    <property type="match status" value="1"/>
</dbReference>
<dbReference type="GO" id="GO:0005783">
    <property type="term" value="C:endoplasmic reticulum"/>
    <property type="evidence" value="ECO:0007669"/>
    <property type="project" value="TreeGrafter"/>
</dbReference>
<keyword evidence="2 5" id="KW-0812">Transmembrane</keyword>
<dbReference type="EMBL" id="JAPDFR010000001">
    <property type="protein sequence ID" value="KAK0392139.1"/>
    <property type="molecule type" value="Genomic_DNA"/>
</dbReference>
<dbReference type="PANTHER" id="PTHR10250">
    <property type="entry name" value="MICROSOMAL GLUTATHIONE S-TRANSFERASE"/>
    <property type="match status" value="1"/>
</dbReference>
<dbReference type="AlphaFoldDB" id="A0AA39GTC0"/>
<evidence type="ECO:0000256" key="3">
    <source>
        <dbReference type="ARBA" id="ARBA00022989"/>
    </source>
</evidence>